<dbReference type="AlphaFoldDB" id="A0A0R0AGS9"/>
<name>A0A0R0AGS9_9GAMM</name>
<evidence type="ECO:0000313" key="2">
    <source>
        <dbReference type="Proteomes" id="UP000051802"/>
    </source>
</evidence>
<accession>A0A0R0AGS9</accession>
<gene>
    <name evidence="1" type="ORF">ARC20_08515</name>
</gene>
<proteinExistence type="predicted"/>
<dbReference type="RefSeq" id="WP_057646170.1">
    <property type="nucleotide sequence ID" value="NZ_LLXU01000069.1"/>
</dbReference>
<dbReference type="EMBL" id="LLXU01000069">
    <property type="protein sequence ID" value="KRG44173.1"/>
    <property type="molecule type" value="Genomic_DNA"/>
</dbReference>
<protein>
    <submittedName>
        <fullName evidence="1">Uncharacterized protein</fullName>
    </submittedName>
</protein>
<sequence length="316" mass="33111">MPQTRHRHLLILLAPAALLAAVWAYRMGGGKPVVASWPSIAPVAAVVTSEPRLPRLPPQTPAEARAQVAAGLPVNRRAAFEGETDLYRYAQQLAEAARGGDAEAGWMLSRVYDYCAAYAQNPAGYAADNTTLASHANPAVAAMIDARQHLQARCNGFVASDGLTAANILSQRTQAAQAGNLAAEAALLSLGQPLVASAAYKRDLVQRVLASRDPEAYLALSGAMGVSARGDEAYRGYVAGDQFAQLAWQLAACRLGLACGAESNLMTSYCANGGICSANAAQDFPDFVYDAAVPRQSADKMDEMINTLVNGTGVTS</sequence>
<dbReference type="OrthoDB" id="5974221at2"/>
<keyword evidence="2" id="KW-1185">Reference proteome</keyword>
<organism evidence="1 2">
    <name type="scientific">Stenotrophomonas panacihumi</name>
    <dbReference type="NCBI Taxonomy" id="676599"/>
    <lineage>
        <taxon>Bacteria</taxon>
        <taxon>Pseudomonadati</taxon>
        <taxon>Pseudomonadota</taxon>
        <taxon>Gammaproteobacteria</taxon>
        <taxon>Lysobacterales</taxon>
        <taxon>Lysobacteraceae</taxon>
        <taxon>Stenotrophomonas</taxon>
    </lineage>
</organism>
<evidence type="ECO:0000313" key="1">
    <source>
        <dbReference type="EMBL" id="KRG44173.1"/>
    </source>
</evidence>
<reference evidence="1 2" key="1">
    <citation type="submission" date="2015-10" db="EMBL/GenBank/DDBJ databases">
        <title>Genome sequencing and analysis of members of genus Stenotrophomonas.</title>
        <authorList>
            <person name="Patil P.P."/>
            <person name="Midha S."/>
            <person name="Patil P.B."/>
        </authorList>
    </citation>
    <scope>NUCLEOTIDE SEQUENCE [LARGE SCALE GENOMIC DNA]</scope>
    <source>
        <strain evidence="1 2">JCM 16536</strain>
    </source>
</reference>
<dbReference type="Proteomes" id="UP000051802">
    <property type="component" value="Unassembled WGS sequence"/>
</dbReference>
<comment type="caution">
    <text evidence="1">The sequence shown here is derived from an EMBL/GenBank/DDBJ whole genome shotgun (WGS) entry which is preliminary data.</text>
</comment>